<organism evidence="2 3">
    <name type="scientific">Scleromatobacter humisilvae</name>
    <dbReference type="NCBI Taxonomy" id="2897159"/>
    <lineage>
        <taxon>Bacteria</taxon>
        <taxon>Pseudomonadati</taxon>
        <taxon>Pseudomonadota</taxon>
        <taxon>Betaproteobacteria</taxon>
        <taxon>Burkholderiales</taxon>
        <taxon>Sphaerotilaceae</taxon>
        <taxon>Scleromatobacter</taxon>
    </lineage>
</organism>
<evidence type="ECO:0008006" key="4">
    <source>
        <dbReference type="Google" id="ProtNLM"/>
    </source>
</evidence>
<keyword evidence="3" id="KW-1185">Reference proteome</keyword>
<reference evidence="2" key="1">
    <citation type="submission" date="2021-11" db="EMBL/GenBank/DDBJ databases">
        <title>BS-T2-15 a new species belonging to the Comamonadaceae family isolated from the soil of a French oak forest.</title>
        <authorList>
            <person name="Mieszkin S."/>
            <person name="Alain K."/>
        </authorList>
    </citation>
    <scope>NUCLEOTIDE SEQUENCE</scope>
    <source>
        <strain evidence="2">BS-T2-15</strain>
    </source>
</reference>
<protein>
    <recommendedName>
        <fullName evidence="4">DUF2530 domain-containing protein</fullName>
    </recommendedName>
</protein>
<keyword evidence="1" id="KW-0812">Transmembrane</keyword>
<feature type="transmembrane region" description="Helical" evidence="1">
    <location>
        <begin position="23"/>
        <end position="43"/>
    </location>
</feature>
<dbReference type="Proteomes" id="UP001139353">
    <property type="component" value="Unassembled WGS sequence"/>
</dbReference>
<feature type="transmembrane region" description="Helical" evidence="1">
    <location>
        <begin position="50"/>
        <end position="71"/>
    </location>
</feature>
<evidence type="ECO:0000313" key="2">
    <source>
        <dbReference type="EMBL" id="MCK9684343.1"/>
    </source>
</evidence>
<dbReference type="EMBL" id="JAJLJH010000001">
    <property type="protein sequence ID" value="MCK9684343.1"/>
    <property type="molecule type" value="Genomic_DNA"/>
</dbReference>
<evidence type="ECO:0000313" key="3">
    <source>
        <dbReference type="Proteomes" id="UP001139353"/>
    </source>
</evidence>
<dbReference type="PROSITE" id="PS51257">
    <property type="entry name" value="PROKAR_LIPOPROTEIN"/>
    <property type="match status" value="1"/>
</dbReference>
<comment type="caution">
    <text evidence="2">The sequence shown here is derived from an EMBL/GenBank/DDBJ whole genome shotgun (WGS) entry which is preliminary data.</text>
</comment>
<dbReference type="AlphaFoldDB" id="A0A9X1YGN0"/>
<gene>
    <name evidence="2" type="ORF">LPC04_01330</name>
</gene>
<name>A0A9X1YGN0_9BURK</name>
<keyword evidence="1" id="KW-1133">Transmembrane helix</keyword>
<accession>A0A9X1YGN0</accession>
<keyword evidence="1" id="KW-0472">Membrane</keyword>
<dbReference type="RefSeq" id="WP_275680376.1">
    <property type="nucleotide sequence ID" value="NZ_JAJLJH010000001.1"/>
</dbReference>
<sequence>MSNPRPWFKAKTYGWGWGPATTWQGWLVYACFIALLAGSAVLFRPDRDPLGFALAVAGLCAALVGICLLKGEKPGWRWGR</sequence>
<evidence type="ECO:0000256" key="1">
    <source>
        <dbReference type="SAM" id="Phobius"/>
    </source>
</evidence>
<proteinExistence type="predicted"/>